<reference evidence="7 8" key="1">
    <citation type="submission" date="2019-12" db="EMBL/GenBank/DDBJ databases">
        <title>Nitratireductor arenosus sp. nov., Isolated from sea sand, Jeju island, South Korea.</title>
        <authorList>
            <person name="Kim W."/>
        </authorList>
    </citation>
    <scope>NUCLEOTIDE SEQUENCE [LARGE SCALE GENOMIC DNA]</scope>
    <source>
        <strain evidence="7 8">CAU 1489</strain>
    </source>
</reference>
<evidence type="ECO:0000256" key="6">
    <source>
        <dbReference type="PIRNR" id="PIRNR018267"/>
    </source>
</evidence>
<organism evidence="7 8">
    <name type="scientific">Nitratireductor arenosus</name>
    <dbReference type="NCBI Taxonomy" id="2682096"/>
    <lineage>
        <taxon>Bacteria</taxon>
        <taxon>Pseudomonadati</taxon>
        <taxon>Pseudomonadota</taxon>
        <taxon>Alphaproteobacteria</taxon>
        <taxon>Hyphomicrobiales</taxon>
        <taxon>Phyllobacteriaceae</taxon>
        <taxon>Nitratireductor</taxon>
    </lineage>
</organism>
<dbReference type="Gene3D" id="3.40.960.10">
    <property type="entry name" value="VSR Endonuclease"/>
    <property type="match status" value="1"/>
</dbReference>
<sequence length="141" mass="16245">MADRLTGEQRSRVMARIGQKNTAPELFVRRALHAAGLRFRLHRRDLPGSPDLALPKHRMVVLVHGCFWHGHDCRRGMRPQSNVEFWAPKLERNMERDRQVRSKLEALGWRVVIVWECALDEGVQSILSQVYASAGAIEPER</sequence>
<dbReference type="Pfam" id="PF03852">
    <property type="entry name" value="Vsr"/>
    <property type="match status" value="1"/>
</dbReference>
<proteinExistence type="inferred from homology"/>
<gene>
    <name evidence="7" type="primary">vsr</name>
    <name evidence="7" type="ORF">GN330_18820</name>
</gene>
<evidence type="ECO:0000313" key="7">
    <source>
        <dbReference type="EMBL" id="MVA99302.1"/>
    </source>
</evidence>
<comment type="similarity">
    <text evidence="6">Belongs to the vsr family.</text>
</comment>
<comment type="function">
    <text evidence="6">May nick specific sequences that contain T:G mispairs resulting from m5C-deamination.</text>
</comment>
<evidence type="ECO:0000256" key="5">
    <source>
        <dbReference type="ARBA" id="ARBA00023204"/>
    </source>
</evidence>
<keyword evidence="8" id="KW-1185">Reference proteome</keyword>
<dbReference type="EMBL" id="WPHG01000005">
    <property type="protein sequence ID" value="MVA99302.1"/>
    <property type="molecule type" value="Genomic_DNA"/>
</dbReference>
<keyword evidence="3 6" id="KW-0227">DNA damage</keyword>
<dbReference type="InterPro" id="IPR011335">
    <property type="entry name" value="Restrct_endonuc-II-like"/>
</dbReference>
<dbReference type="Proteomes" id="UP000463224">
    <property type="component" value="Unassembled WGS sequence"/>
</dbReference>
<evidence type="ECO:0000313" key="8">
    <source>
        <dbReference type="Proteomes" id="UP000463224"/>
    </source>
</evidence>
<dbReference type="GO" id="GO:0004519">
    <property type="term" value="F:endonuclease activity"/>
    <property type="evidence" value="ECO:0007669"/>
    <property type="project" value="UniProtKB-KW"/>
</dbReference>
<dbReference type="PIRSF" id="PIRSF018267">
    <property type="entry name" value="VSR_endonuc"/>
    <property type="match status" value="1"/>
</dbReference>
<dbReference type="NCBIfam" id="TIGR00632">
    <property type="entry name" value="vsr"/>
    <property type="match status" value="1"/>
</dbReference>
<keyword evidence="2 6" id="KW-0255">Endonuclease</keyword>
<dbReference type="SUPFAM" id="SSF52980">
    <property type="entry name" value="Restriction endonuclease-like"/>
    <property type="match status" value="1"/>
</dbReference>
<dbReference type="GO" id="GO:0016787">
    <property type="term" value="F:hydrolase activity"/>
    <property type="evidence" value="ECO:0007669"/>
    <property type="project" value="UniProtKB-KW"/>
</dbReference>
<dbReference type="AlphaFoldDB" id="A0A844QIH3"/>
<keyword evidence="5 6" id="KW-0234">DNA repair</keyword>
<dbReference type="GO" id="GO:0006298">
    <property type="term" value="P:mismatch repair"/>
    <property type="evidence" value="ECO:0007669"/>
    <property type="project" value="UniProtKB-UniRule"/>
</dbReference>
<dbReference type="InterPro" id="IPR004603">
    <property type="entry name" value="DNA_mismatch_endonuc_vsr"/>
</dbReference>
<dbReference type="CDD" id="cd00221">
    <property type="entry name" value="Vsr"/>
    <property type="match status" value="1"/>
</dbReference>
<keyword evidence="4 6" id="KW-0378">Hydrolase</keyword>
<dbReference type="RefSeq" id="WP_156714345.1">
    <property type="nucleotide sequence ID" value="NZ_WPHG01000005.1"/>
</dbReference>
<evidence type="ECO:0000256" key="1">
    <source>
        <dbReference type="ARBA" id="ARBA00022722"/>
    </source>
</evidence>
<protein>
    <recommendedName>
        <fullName evidence="6">Very short patch repair endonuclease</fullName>
        <ecNumber evidence="6">3.1.-.-</ecNumber>
    </recommendedName>
</protein>
<accession>A0A844QIH3</accession>
<dbReference type="EC" id="3.1.-.-" evidence="6"/>
<evidence type="ECO:0000256" key="3">
    <source>
        <dbReference type="ARBA" id="ARBA00022763"/>
    </source>
</evidence>
<evidence type="ECO:0000256" key="4">
    <source>
        <dbReference type="ARBA" id="ARBA00022801"/>
    </source>
</evidence>
<evidence type="ECO:0000256" key="2">
    <source>
        <dbReference type="ARBA" id="ARBA00022759"/>
    </source>
</evidence>
<comment type="caution">
    <text evidence="7">The sequence shown here is derived from an EMBL/GenBank/DDBJ whole genome shotgun (WGS) entry which is preliminary data.</text>
</comment>
<keyword evidence="1 6" id="KW-0540">Nuclease</keyword>
<name>A0A844QIH3_9HYPH</name>